<dbReference type="GO" id="GO:0016810">
    <property type="term" value="F:hydrolase activity, acting on carbon-nitrogen (but not peptide) bonds"/>
    <property type="evidence" value="ECO:0007669"/>
    <property type="project" value="InterPro"/>
</dbReference>
<evidence type="ECO:0000313" key="3">
    <source>
        <dbReference type="Proteomes" id="UP000243799"/>
    </source>
</evidence>
<dbReference type="PANTHER" id="PTHR22642">
    <property type="entry name" value="IMIDAZOLONEPROPIONASE"/>
    <property type="match status" value="1"/>
</dbReference>
<reference evidence="3" key="1">
    <citation type="submission" date="2016-10" db="EMBL/GenBank/DDBJ databases">
        <authorList>
            <person name="Varghese N."/>
            <person name="Submissions S."/>
        </authorList>
    </citation>
    <scope>NUCLEOTIDE SEQUENCE [LARGE SCALE GENOMIC DNA]</scope>
    <source>
        <strain evidence="3">CGMCC 4.3568</strain>
    </source>
</reference>
<dbReference type="Pfam" id="PF07969">
    <property type="entry name" value="Amidohydro_3"/>
    <property type="match status" value="1"/>
</dbReference>
<name>A0A1I1BIP8_9PSEU</name>
<dbReference type="Gene3D" id="2.30.40.10">
    <property type="entry name" value="Urease, subunit C, domain 1"/>
    <property type="match status" value="1"/>
</dbReference>
<dbReference type="EMBL" id="FOKG01000013">
    <property type="protein sequence ID" value="SFB48658.1"/>
    <property type="molecule type" value="Genomic_DNA"/>
</dbReference>
<dbReference type="InterPro" id="IPR033932">
    <property type="entry name" value="YtcJ-like"/>
</dbReference>
<dbReference type="InterPro" id="IPR032466">
    <property type="entry name" value="Metal_Hydrolase"/>
</dbReference>
<dbReference type="PANTHER" id="PTHR22642:SF2">
    <property type="entry name" value="PROTEIN LONG AFTER FAR-RED 3"/>
    <property type="match status" value="1"/>
</dbReference>
<dbReference type="OrthoDB" id="3173428at2"/>
<dbReference type="STRING" id="490629.SAMN05216266_113187"/>
<organism evidence="2 3">
    <name type="scientific">Amycolatopsis marina</name>
    <dbReference type="NCBI Taxonomy" id="490629"/>
    <lineage>
        <taxon>Bacteria</taxon>
        <taxon>Bacillati</taxon>
        <taxon>Actinomycetota</taxon>
        <taxon>Actinomycetes</taxon>
        <taxon>Pseudonocardiales</taxon>
        <taxon>Pseudonocardiaceae</taxon>
        <taxon>Amycolatopsis</taxon>
    </lineage>
</organism>
<gene>
    <name evidence="2" type="ORF">SAMN05216266_113187</name>
</gene>
<dbReference type="CDD" id="cd01300">
    <property type="entry name" value="YtcJ_like"/>
    <property type="match status" value="1"/>
</dbReference>
<feature type="domain" description="Amidohydrolase 3" evidence="1">
    <location>
        <begin position="45"/>
        <end position="532"/>
    </location>
</feature>
<dbReference type="SUPFAM" id="SSF51556">
    <property type="entry name" value="Metallo-dependent hydrolases"/>
    <property type="match status" value="1"/>
</dbReference>
<dbReference type="InterPro" id="IPR011059">
    <property type="entry name" value="Metal-dep_hydrolase_composite"/>
</dbReference>
<dbReference type="Gene3D" id="3.10.310.70">
    <property type="match status" value="1"/>
</dbReference>
<sequence>MRVDAVYENARVLTPWQPVRAMAVLHGRVVAVGDEAVELAARRRVDLGGATVVPGFHDAHNHMAWFGMTLDEVPLGPAHCASVEDVYDAVARRAATEPKGGWIVGSGYDQNKLAGGHPARQGLDRAAPEHHVRLKHTSGHMSVVNSRVLDQLDLAHVPVGGDLVRDADGAPTGLLREQAQLLLRPLIYPTPVATVVRAIDRAGQRFLAEGITSVQEAGVGGGLVGETPCEVAAYQRARDEGLLHVRSTLMVASSVLHELEHDPADDVAFSLDLGLRSGFGDDWLRIGPMKIFADGSLIGRTSAMHDDFAGEPGNRGYFQLPEEELAETIRRAHAAGWQIATHAIGDRAITAVLDAYTAALAAHPRAGHRHRIEHCGVLPPAELHRLARLGLIPVPQGRFVNEIGDGMRSALGPEREAWCYRGRSFLDAGCVLPASSDRPVVNGAPLLGLADLVRRRTAGGQVLAPDECLTPTEALRAYTEGSAYAAFRERDLGTLEPGKLADFVALSADPTDEDNLDSVRVLGTAIGGELVYQS</sequence>
<accession>A0A1I1BIP8</accession>
<dbReference type="SUPFAM" id="SSF51338">
    <property type="entry name" value="Composite domain of metallo-dependent hydrolases"/>
    <property type="match status" value="1"/>
</dbReference>
<dbReference type="Gene3D" id="3.20.20.140">
    <property type="entry name" value="Metal-dependent hydrolases"/>
    <property type="match status" value="1"/>
</dbReference>
<dbReference type="InterPro" id="IPR013108">
    <property type="entry name" value="Amidohydro_3"/>
</dbReference>
<protein>
    <recommendedName>
        <fullName evidence="1">Amidohydrolase 3 domain-containing protein</fullName>
    </recommendedName>
</protein>
<proteinExistence type="predicted"/>
<dbReference type="Proteomes" id="UP000243799">
    <property type="component" value="Unassembled WGS sequence"/>
</dbReference>
<evidence type="ECO:0000259" key="1">
    <source>
        <dbReference type="Pfam" id="PF07969"/>
    </source>
</evidence>
<keyword evidence="3" id="KW-1185">Reference proteome</keyword>
<dbReference type="RefSeq" id="WP_091675085.1">
    <property type="nucleotide sequence ID" value="NZ_FOKG01000013.1"/>
</dbReference>
<dbReference type="AlphaFoldDB" id="A0A1I1BIP8"/>
<evidence type="ECO:0000313" key="2">
    <source>
        <dbReference type="EMBL" id="SFB48658.1"/>
    </source>
</evidence>